<organism evidence="7 8">
    <name type="scientific">Halocatena salina</name>
    <dbReference type="NCBI Taxonomy" id="2934340"/>
    <lineage>
        <taxon>Archaea</taxon>
        <taxon>Methanobacteriati</taxon>
        <taxon>Methanobacteriota</taxon>
        <taxon>Stenosarchaea group</taxon>
        <taxon>Halobacteria</taxon>
        <taxon>Halobacteriales</taxon>
        <taxon>Natronomonadaceae</taxon>
        <taxon>Halocatena</taxon>
    </lineage>
</organism>
<evidence type="ECO:0000313" key="8">
    <source>
        <dbReference type="Proteomes" id="UP000831768"/>
    </source>
</evidence>
<evidence type="ECO:0000256" key="3">
    <source>
        <dbReference type="ARBA" id="ARBA00022777"/>
    </source>
</evidence>
<comment type="catalytic activity">
    <reaction evidence="6">
        <text>3'-dephospho-CoA + GTP = GDP + CoA + H(+)</text>
        <dbReference type="Rhea" id="RHEA:61156"/>
        <dbReference type="ChEBI" id="CHEBI:15378"/>
        <dbReference type="ChEBI" id="CHEBI:37565"/>
        <dbReference type="ChEBI" id="CHEBI:57287"/>
        <dbReference type="ChEBI" id="CHEBI:57328"/>
        <dbReference type="ChEBI" id="CHEBI:58189"/>
        <dbReference type="EC" id="2.7.1.237"/>
    </reaction>
</comment>
<dbReference type="EC" id="2.7.1.237" evidence="6"/>
<evidence type="ECO:0000256" key="5">
    <source>
        <dbReference type="ARBA" id="ARBA00023134"/>
    </source>
</evidence>
<evidence type="ECO:0000256" key="6">
    <source>
        <dbReference type="HAMAP-Rule" id="MF_00590"/>
    </source>
</evidence>
<keyword evidence="8" id="KW-1185">Reference proteome</keyword>
<feature type="binding site" evidence="6">
    <location>
        <position position="57"/>
    </location>
    <ligand>
        <name>GTP</name>
        <dbReference type="ChEBI" id="CHEBI:37565"/>
    </ligand>
</feature>
<gene>
    <name evidence="7" type="ORF">MW046_09420</name>
</gene>
<dbReference type="AlphaFoldDB" id="A0A8U0A2G7"/>
<feature type="binding site" evidence="6">
    <location>
        <position position="41"/>
    </location>
    <ligand>
        <name>GTP</name>
        <dbReference type="ChEBI" id="CHEBI:37565"/>
    </ligand>
</feature>
<comment type="function">
    <text evidence="6">Catalyzes the GTP-dependent phosphorylation of the 3'-hydroxyl group of dephosphocoenzyme A to form coenzyme A (CoA).</text>
</comment>
<comment type="similarity">
    <text evidence="6">Belongs to the GTP-dependent DPCK family.</text>
</comment>
<dbReference type="RefSeq" id="WP_247992854.1">
    <property type="nucleotide sequence ID" value="NZ_CP096019.1"/>
</dbReference>
<name>A0A8U0A2G7_9EURY</name>
<accession>A0A8U0A2G7</accession>
<evidence type="ECO:0000313" key="7">
    <source>
        <dbReference type="EMBL" id="UPM42177.1"/>
    </source>
</evidence>
<dbReference type="PANTHER" id="PTHR40732">
    <property type="entry name" value="UPF0218 PROTEIN TK1697"/>
    <property type="match status" value="1"/>
</dbReference>
<feature type="binding site" evidence="6">
    <location>
        <position position="113"/>
    </location>
    <ligand>
        <name>GTP</name>
        <dbReference type="ChEBI" id="CHEBI:37565"/>
    </ligand>
</feature>
<comment type="pathway">
    <text evidence="6">Cofactor biosynthesis; coenzyme A biosynthesis.</text>
</comment>
<feature type="binding site" evidence="6">
    <location>
        <position position="40"/>
    </location>
    <ligand>
        <name>GTP</name>
        <dbReference type="ChEBI" id="CHEBI:37565"/>
    </ligand>
</feature>
<dbReference type="GO" id="GO:0016301">
    <property type="term" value="F:kinase activity"/>
    <property type="evidence" value="ECO:0007669"/>
    <property type="project" value="UniProtKB-UniRule"/>
</dbReference>
<dbReference type="PIRSF" id="PIRSF006533">
    <property type="entry name" value="UCP006533"/>
    <property type="match status" value="1"/>
</dbReference>
<protein>
    <recommendedName>
        <fullName evidence="6">GTP-dependent dephospho-CoA kinase</fullName>
        <ecNumber evidence="6">2.7.1.237</ecNumber>
    </recommendedName>
    <alternativeName>
        <fullName evidence="6">Dephospho-coenzyme A kinase</fullName>
        <shortName evidence="6">DPCK</shortName>
    </alternativeName>
</protein>
<dbReference type="HAMAP" id="MF_00590">
    <property type="entry name" value="Dephospho_CoA_kinase_GTP_dep"/>
    <property type="match status" value="1"/>
</dbReference>
<dbReference type="PANTHER" id="PTHR40732:SF1">
    <property type="entry name" value="GTP-DEPENDENT DEPHOSPHO-COA KINASE"/>
    <property type="match status" value="1"/>
</dbReference>
<evidence type="ECO:0000256" key="1">
    <source>
        <dbReference type="ARBA" id="ARBA00022679"/>
    </source>
</evidence>
<dbReference type="KEGG" id="haad:MW046_09420"/>
<keyword evidence="5 6" id="KW-0342">GTP-binding</keyword>
<reference evidence="7" key="1">
    <citation type="submission" date="2022-04" db="EMBL/GenBank/DDBJ databases">
        <title>Halocatena sp. nov., isolated from a salt lake.</title>
        <authorList>
            <person name="Cui H.-L."/>
        </authorList>
    </citation>
    <scope>NUCLEOTIDE SEQUENCE</scope>
    <source>
        <strain evidence="7">AD-1</strain>
    </source>
</reference>
<feature type="binding site" evidence="6">
    <location>
        <position position="136"/>
    </location>
    <ligand>
        <name>GTP</name>
        <dbReference type="ChEBI" id="CHEBI:37565"/>
    </ligand>
</feature>
<evidence type="ECO:0000256" key="4">
    <source>
        <dbReference type="ARBA" id="ARBA00022993"/>
    </source>
</evidence>
<comment type="caution">
    <text evidence="6">Lacks conserved residue(s) required for the propagation of feature annotation.</text>
</comment>
<evidence type="ECO:0000256" key="2">
    <source>
        <dbReference type="ARBA" id="ARBA00022741"/>
    </source>
</evidence>
<keyword evidence="1 6" id="KW-0808">Transferase</keyword>
<dbReference type="EMBL" id="CP096019">
    <property type="protein sequence ID" value="UPM42177.1"/>
    <property type="molecule type" value="Genomic_DNA"/>
</dbReference>
<keyword evidence="4 6" id="KW-0173">Coenzyme A biosynthesis</keyword>
<proteinExistence type="inferred from homology"/>
<dbReference type="GeneID" id="71928265"/>
<dbReference type="InterPro" id="IPR007164">
    <property type="entry name" value="GTP-dep_dephospho-CoA_kin"/>
</dbReference>
<sequence>MLTLPRSLRAELKEPLGPVYTDPQALFEASGTPIVAVGDVVTEHLLSVATPAVALVDGQTKRTPLDTPVDLTPFDRKHAVENPAATLSRELLETLAQAIDANERTVIVVDGEEDLATLPAIVAAPPGASVVYGQPDVGMVLATVDERRQSTVRELLTRMDGDHEAALRLLGSPDTSDDCELQ</sequence>
<dbReference type="GO" id="GO:0005525">
    <property type="term" value="F:GTP binding"/>
    <property type="evidence" value="ECO:0007669"/>
    <property type="project" value="UniProtKB-UniRule"/>
</dbReference>
<dbReference type="GO" id="GO:0015937">
    <property type="term" value="P:coenzyme A biosynthetic process"/>
    <property type="evidence" value="ECO:0007669"/>
    <property type="project" value="UniProtKB-UniRule"/>
</dbReference>
<keyword evidence="2 6" id="KW-0547">Nucleotide-binding</keyword>
<dbReference type="Pfam" id="PF04019">
    <property type="entry name" value="DUF359"/>
    <property type="match status" value="1"/>
</dbReference>
<feature type="binding site" evidence="6">
    <location>
        <position position="39"/>
    </location>
    <ligand>
        <name>GTP</name>
        <dbReference type="ChEBI" id="CHEBI:37565"/>
    </ligand>
</feature>
<dbReference type="Proteomes" id="UP000831768">
    <property type="component" value="Chromosome"/>
</dbReference>
<keyword evidence="3 6" id="KW-0418">Kinase</keyword>